<gene>
    <name evidence="1" type="ORF">ONZ51_g13228</name>
</gene>
<evidence type="ECO:0000313" key="1">
    <source>
        <dbReference type="EMBL" id="KAJ8454094.1"/>
    </source>
</evidence>
<dbReference type="AlphaFoldDB" id="A0AAD7TEP3"/>
<proteinExistence type="predicted"/>
<organism evidence="1 2">
    <name type="scientific">Trametes cubensis</name>
    <dbReference type="NCBI Taxonomy" id="1111947"/>
    <lineage>
        <taxon>Eukaryota</taxon>
        <taxon>Fungi</taxon>
        <taxon>Dikarya</taxon>
        <taxon>Basidiomycota</taxon>
        <taxon>Agaricomycotina</taxon>
        <taxon>Agaricomycetes</taxon>
        <taxon>Polyporales</taxon>
        <taxon>Polyporaceae</taxon>
        <taxon>Trametes</taxon>
    </lineage>
</organism>
<name>A0AAD7TEP3_9APHY</name>
<reference evidence="1" key="1">
    <citation type="submission" date="2022-11" db="EMBL/GenBank/DDBJ databases">
        <title>Genome Sequence of Cubamyces cubensis.</title>
        <authorList>
            <person name="Buettner E."/>
        </authorList>
    </citation>
    <scope>NUCLEOTIDE SEQUENCE</scope>
    <source>
        <strain evidence="1">MPL-01</strain>
    </source>
</reference>
<dbReference type="Proteomes" id="UP001215151">
    <property type="component" value="Unassembled WGS sequence"/>
</dbReference>
<accession>A0AAD7TEP3</accession>
<keyword evidence="2" id="KW-1185">Reference proteome</keyword>
<protein>
    <recommendedName>
        <fullName evidence="3">HNH nuclease domain-containing protein</fullName>
    </recommendedName>
</protein>
<comment type="caution">
    <text evidence="1">The sequence shown here is derived from an EMBL/GenBank/DDBJ whole genome shotgun (WGS) entry which is preliminary data.</text>
</comment>
<evidence type="ECO:0008006" key="3">
    <source>
        <dbReference type="Google" id="ProtNLM"/>
    </source>
</evidence>
<evidence type="ECO:0000313" key="2">
    <source>
        <dbReference type="Proteomes" id="UP001215151"/>
    </source>
</evidence>
<sequence>MPGHVANQRNVVFRDYHGLALAGFYQYGTVTWHALFRWLSLLFDTSHSWIIVMGDRFHSQQYLPTDALVMPGRYTLLDSGMLSFDWSPIEIKLTSAHARRLHLSSTRAKAIGNMNRFRSGKDKQCAMSAQELCWCGLQAAHMDSWTHPKEWKCKAHASPIVEDADRQAVYGRGHGYGPSAHAQSSPLPNMLLLREDLHSAWGEYEFGVDPDDGYRITAFVSGHDTIAGRVLRLDHIVDPTTRPLDQLLRDHFLQGLLKHVKGSGERHWDFRSGALDLSDGALWGTGEGKERLEVELEHRLFDHRSKQQQQRVSEFGSGCEERQSGVVIFSL</sequence>
<dbReference type="EMBL" id="JAPEVG010001055">
    <property type="protein sequence ID" value="KAJ8454094.1"/>
    <property type="molecule type" value="Genomic_DNA"/>
</dbReference>